<dbReference type="PANTHER" id="PTHR30050">
    <property type="entry name" value="CHROMOSOMAL REPLICATION INITIATOR PROTEIN DNAA"/>
    <property type="match status" value="1"/>
</dbReference>
<dbReference type="Proteomes" id="UP000029628">
    <property type="component" value="Unassembled WGS sequence"/>
</dbReference>
<feature type="domain" description="AAA+ ATPase" evidence="1">
    <location>
        <begin position="100"/>
        <end position="231"/>
    </location>
</feature>
<dbReference type="InterPro" id="IPR002611">
    <property type="entry name" value="IstB_ATP-bd"/>
</dbReference>
<proteinExistence type="predicted"/>
<dbReference type="eggNOG" id="COG1484">
    <property type="taxonomic scope" value="Bacteria"/>
</dbReference>
<accession>A0A096BYG4</accession>
<dbReference type="CDD" id="cd00009">
    <property type="entry name" value="AAA"/>
    <property type="match status" value="1"/>
</dbReference>
<dbReference type="Pfam" id="PF01695">
    <property type="entry name" value="IstB_IS21"/>
    <property type="match status" value="1"/>
</dbReference>
<dbReference type="SMART" id="SM00382">
    <property type="entry name" value="AAA"/>
    <property type="match status" value="1"/>
</dbReference>
<reference evidence="2 3" key="1">
    <citation type="submission" date="2014-07" db="EMBL/GenBank/DDBJ databases">
        <authorList>
            <person name="McCorrison J."/>
            <person name="Sanka R."/>
            <person name="Torralba M."/>
            <person name="Gillis M."/>
            <person name="Haft D.H."/>
            <person name="Methe B."/>
            <person name="Sutton G."/>
            <person name="Nelson K.E."/>
        </authorList>
    </citation>
    <scope>NUCLEOTIDE SEQUENCE [LARGE SCALE GENOMIC DNA]</scope>
    <source>
        <strain evidence="2 3">DNF00314</strain>
    </source>
</reference>
<dbReference type="RefSeq" id="WP_052076846.1">
    <property type="nucleotide sequence ID" value="NZ_JRNT01000007.1"/>
</dbReference>
<evidence type="ECO:0000313" key="3">
    <source>
        <dbReference type="Proteomes" id="UP000029628"/>
    </source>
</evidence>
<keyword evidence="3" id="KW-1185">Reference proteome</keyword>
<evidence type="ECO:0000313" key="2">
    <source>
        <dbReference type="EMBL" id="KGF47767.1"/>
    </source>
</evidence>
<gene>
    <name evidence="2" type="ORF">HMPREF0872_03455</name>
</gene>
<dbReference type="SUPFAM" id="SSF52540">
    <property type="entry name" value="P-loop containing nucleoside triphosphate hydrolases"/>
    <property type="match status" value="1"/>
</dbReference>
<dbReference type="Gene3D" id="3.40.50.300">
    <property type="entry name" value="P-loop containing nucleotide triphosphate hydrolases"/>
    <property type="match status" value="1"/>
</dbReference>
<dbReference type="PANTHER" id="PTHR30050:SF4">
    <property type="entry name" value="ATP-BINDING PROTEIN RV3427C IN INSERTION SEQUENCE-RELATED"/>
    <property type="match status" value="1"/>
</dbReference>
<protein>
    <submittedName>
        <fullName evidence="2">DNA replication protein DnaC</fullName>
    </submittedName>
</protein>
<name>A0A096BYG4_9FIRM</name>
<dbReference type="InterPro" id="IPR003593">
    <property type="entry name" value="AAA+_ATPase"/>
</dbReference>
<evidence type="ECO:0000259" key="1">
    <source>
        <dbReference type="SMART" id="SM00382"/>
    </source>
</evidence>
<dbReference type="GO" id="GO:0006260">
    <property type="term" value="P:DNA replication"/>
    <property type="evidence" value="ECO:0007669"/>
    <property type="project" value="TreeGrafter"/>
</dbReference>
<dbReference type="InterPro" id="IPR027417">
    <property type="entry name" value="P-loop_NTPase"/>
</dbReference>
<sequence length="239" mass="27454">MEQLNITAEIDRIRKTNKWIGKQNTKELMARNELFHPSYDEPVVIQDNINATYAAAGIPKRYYDMDFVWLRKYGSFPRENARAYAVIKQYTDNLKENINTGKGLILRGPAGTGKTSIAISILKEVVALGERCMMISMPNLLDTMLSLSKGDNVAFMNYEQKLRSIPLLLLDDFGAEYSKSDWVAAKVDSIIIDRYNNMRSIILTTNYSETWTKDHYSQRIYDRLRGEYAEAIFLGASHR</sequence>
<dbReference type="GO" id="GO:0005524">
    <property type="term" value="F:ATP binding"/>
    <property type="evidence" value="ECO:0007669"/>
    <property type="project" value="InterPro"/>
</dbReference>
<comment type="caution">
    <text evidence="2">The sequence shown here is derived from an EMBL/GenBank/DDBJ whole genome shotgun (WGS) entry which is preliminary data.</text>
</comment>
<dbReference type="EMBL" id="JRNT01000007">
    <property type="protein sequence ID" value="KGF47767.1"/>
    <property type="molecule type" value="Genomic_DNA"/>
</dbReference>
<organism evidence="2 3">
    <name type="scientific">Veillonella montpellierensis DNF00314</name>
    <dbReference type="NCBI Taxonomy" id="1401067"/>
    <lineage>
        <taxon>Bacteria</taxon>
        <taxon>Bacillati</taxon>
        <taxon>Bacillota</taxon>
        <taxon>Negativicutes</taxon>
        <taxon>Veillonellales</taxon>
        <taxon>Veillonellaceae</taxon>
        <taxon>Veillonella</taxon>
    </lineage>
</organism>
<dbReference type="AlphaFoldDB" id="A0A096BYG4"/>